<proteinExistence type="inferred from homology"/>
<feature type="region of interest" description="Disordered" evidence="7">
    <location>
        <begin position="37"/>
        <end position="62"/>
    </location>
</feature>
<evidence type="ECO:0000256" key="5">
    <source>
        <dbReference type="ARBA" id="ARBA00022839"/>
    </source>
</evidence>
<keyword evidence="6" id="KW-0539">Nucleus</keyword>
<dbReference type="SMART" id="SM00479">
    <property type="entry name" value="EXOIII"/>
    <property type="match status" value="1"/>
</dbReference>
<evidence type="ECO:0000256" key="7">
    <source>
        <dbReference type="SAM" id="MobiDB-lite"/>
    </source>
</evidence>
<dbReference type="CDD" id="cd06145">
    <property type="entry name" value="REX1_like"/>
    <property type="match status" value="1"/>
</dbReference>
<feature type="compositionally biased region" description="Basic and acidic residues" evidence="7">
    <location>
        <begin position="346"/>
        <end position="383"/>
    </location>
</feature>
<evidence type="ECO:0000256" key="2">
    <source>
        <dbReference type="ARBA" id="ARBA00006357"/>
    </source>
</evidence>
<feature type="compositionally biased region" description="Low complexity" evidence="7">
    <location>
        <begin position="759"/>
        <end position="779"/>
    </location>
</feature>
<dbReference type="InterPro" id="IPR036397">
    <property type="entry name" value="RNaseH_sf"/>
</dbReference>
<dbReference type="Gene3D" id="3.30.420.10">
    <property type="entry name" value="Ribonuclease H-like superfamily/Ribonuclease H"/>
    <property type="match status" value="1"/>
</dbReference>
<feature type="compositionally biased region" description="Basic residues" evidence="7">
    <location>
        <begin position="583"/>
        <end position="611"/>
    </location>
</feature>
<dbReference type="PANTHER" id="PTHR12801">
    <property type="entry name" value="RNA EXONUCLEASE REXO1 / RECO3 FAMILY MEMBER-RELATED"/>
    <property type="match status" value="1"/>
</dbReference>
<feature type="compositionally biased region" description="Basic and acidic residues" evidence="7">
    <location>
        <begin position="275"/>
        <end position="324"/>
    </location>
</feature>
<evidence type="ECO:0000256" key="3">
    <source>
        <dbReference type="ARBA" id="ARBA00022722"/>
    </source>
</evidence>
<dbReference type="Proteomes" id="UP000749559">
    <property type="component" value="Unassembled WGS sequence"/>
</dbReference>
<feature type="compositionally biased region" description="Acidic residues" evidence="7">
    <location>
        <begin position="908"/>
        <end position="929"/>
    </location>
</feature>
<reference evidence="8" key="1">
    <citation type="submission" date="2022-03" db="EMBL/GenBank/DDBJ databases">
        <authorList>
            <person name="Martin C."/>
        </authorList>
    </citation>
    <scope>NUCLEOTIDE SEQUENCE</scope>
</reference>
<dbReference type="GO" id="GO:0005634">
    <property type="term" value="C:nucleus"/>
    <property type="evidence" value="ECO:0007669"/>
    <property type="project" value="UniProtKB-SubCell"/>
</dbReference>
<feature type="region of interest" description="Disordered" evidence="7">
    <location>
        <begin position="953"/>
        <end position="991"/>
    </location>
</feature>
<evidence type="ECO:0000256" key="6">
    <source>
        <dbReference type="ARBA" id="ARBA00023242"/>
    </source>
</evidence>
<dbReference type="InterPro" id="IPR000571">
    <property type="entry name" value="Znf_CCCH"/>
</dbReference>
<protein>
    <submittedName>
        <fullName evidence="8">Uncharacterized protein</fullName>
    </submittedName>
</protein>
<dbReference type="OrthoDB" id="206335at2759"/>
<sequence length="1538" mass="172789">MFNTSGYFRGVTCPYYANGLCERPYCHFRHVKADNNEQKEHAEQDGSSKEQSQTSSNSGSSLSILNMVGNAIQQVQREIDVNQTRPPHIQGAPGTPLVYKPTLISHGRKQELASTNFSNRNRLQAKPYRYVPTAIPKNRPHLISYKPTPIKELKKQDTSNTDLEYDPACNYSTSTTKSPPKKPPNETSKSPIKGANVKSPGRALPSDAIEAKFSSESESEVEAKDEDKIKEEKDDHKTESESEKNKDHIEQHANANKEDLVSNISSGTESVEANVTKRNETDQKLMKPDEKLKDKDNLADSGTKKETGKDIPIEESKEKPKETTGKQSNAEEEDNADIIEVPIDTSKVKKEKEDDAYERTVKTNEAHPADTKNKDVKEQDNVVDKIQNIKLEKDTPLSTKAYEEADTTNKDQSIMKPEKVKQEQSDQHKDNLDDLQAESKKIKEDKAQRDSDDSLVLSDSSSDSSVGSEYSNTSSSSSSESYSSSSSDSESDTTRSSKHKKTSKTKRKNKKHRDTSHSRSRDKKSSHRSRHKSRKTKKKSRHSSRSASRSRSRRKSSTKQKRHRSSRSRSRSKSKKKSDEKHGKHKSTSSRSVSHSKSKRKSNDKQHRKATSRSPSISSSRSSSRSKKDKKEKSKKDRSHDKSSKHKPESKTSTDKRSSSEKRLKDKDKDRQKRRDSTGKEKETRHRDKKSKESSKNKHSKSKSLESRHHKTDKKEHSKSKHKDANDALKASIKRKRSTSQTLVQLFGEDTDSDLEVISSGSKAKKPSSSVEESSTKRSLIVCSPVKSKRKDPEVIVIDNDNDHKQSNHGVIKSLPLTKRKNSTDTKVATPNNKLIKDHMENIRKSIDDNDKPDAEKDRNVTPAKISKNRLTSIRKSIEDILEHEPKPGPSNENDNPKDDKTAKDLESDIDNDVDDLSSDDENDFEEVEDMDLEAMFEEDDPFDECLKIFNESKGVAPVNDQGPLKKKKTETEAASSSLAKKRKAHDKAANIPVKKSKPKTSVRMTPAQVMHNRFQDLQKKMTKVAAVNDSNTQVAYSMSSSTSSVQRTAHTPKAKPGTSLLTNKRRESLVKKTQEPLQIGTIAKNAKRVAHVPAVATVQRPTVPADFGSKIPSSIRQRYLNLIIDEQLKGLKPGTEEGPYYEKSLAVEKAVYDRSKSKNIYLNLVVCAIKQIRNDNAKSQASTSSGSKKPAASRKVSHNAVLGGAPAARTTFTVNRFGAHKQLTDADLKGSELYNRLQPYLLTEEQLRENGFPRPNPDKAGAALFYKEDKEKKTITSSEFEKVCCRCGSRFMVLSNGRYSKDEECVHHWGRAYKRKLHGVVEARYNCCQESVGARGCSVAKMHVFDDNKKKDLSGYMKTLPCSPLPDGDYGVYALDCEMVYTLKGFELARVTVVGDNLNSVFEKIVKPEKKIIDYNTRFSGLTEEDMEGVVATLRDVQAALLSLFDDKTILLGHSLESDLTALKLLHNTVVDTSVVFPHRLGAPYKRALRNLMAEYRQKIIQNDVGGHDSMEDATSCMELMFWKIKEDAKKELIKHK</sequence>
<feature type="compositionally biased region" description="Basic residues" evidence="7">
    <location>
        <begin position="697"/>
        <end position="722"/>
    </location>
</feature>
<dbReference type="EMBL" id="CAIIXF020000001">
    <property type="protein sequence ID" value="CAH1773803.1"/>
    <property type="molecule type" value="Genomic_DNA"/>
</dbReference>
<feature type="compositionally biased region" description="Basic and acidic residues" evidence="7">
    <location>
        <begin position="416"/>
        <end position="452"/>
    </location>
</feature>
<dbReference type="SUPFAM" id="SSF53098">
    <property type="entry name" value="Ribonuclease H-like"/>
    <property type="match status" value="1"/>
</dbReference>
<feature type="compositionally biased region" description="Polar residues" evidence="7">
    <location>
        <begin position="262"/>
        <end position="273"/>
    </location>
</feature>
<feature type="region of interest" description="Disordered" evidence="7">
    <location>
        <begin position="139"/>
        <end position="929"/>
    </location>
</feature>
<feature type="compositionally biased region" description="Basic and acidic residues" evidence="7">
    <location>
        <begin position="876"/>
        <end position="887"/>
    </location>
</feature>
<feature type="compositionally biased region" description="Basic and acidic residues" evidence="7">
    <location>
        <begin position="209"/>
        <end position="260"/>
    </location>
</feature>
<evidence type="ECO:0000313" key="9">
    <source>
        <dbReference type="Proteomes" id="UP000749559"/>
    </source>
</evidence>
<organism evidence="8 9">
    <name type="scientific">Owenia fusiformis</name>
    <name type="common">Polychaete worm</name>
    <dbReference type="NCBI Taxonomy" id="6347"/>
    <lineage>
        <taxon>Eukaryota</taxon>
        <taxon>Metazoa</taxon>
        <taxon>Spiralia</taxon>
        <taxon>Lophotrochozoa</taxon>
        <taxon>Annelida</taxon>
        <taxon>Polychaeta</taxon>
        <taxon>Sedentaria</taxon>
        <taxon>Canalipalpata</taxon>
        <taxon>Sabellida</taxon>
        <taxon>Oweniida</taxon>
        <taxon>Oweniidae</taxon>
        <taxon>Owenia</taxon>
    </lineage>
</organism>
<comment type="caution">
    <text evidence="8">The sequence shown here is derived from an EMBL/GenBank/DDBJ whole genome shotgun (WGS) entry which is preliminary data.</text>
</comment>
<evidence type="ECO:0000256" key="4">
    <source>
        <dbReference type="ARBA" id="ARBA00022801"/>
    </source>
</evidence>
<dbReference type="InterPro" id="IPR013520">
    <property type="entry name" value="Ribonucl_H"/>
</dbReference>
<evidence type="ECO:0000256" key="1">
    <source>
        <dbReference type="ARBA" id="ARBA00004123"/>
    </source>
</evidence>
<feature type="compositionally biased region" description="Low complexity" evidence="7">
    <location>
        <begin position="454"/>
        <end position="488"/>
    </location>
</feature>
<dbReference type="GO" id="GO:0004527">
    <property type="term" value="F:exonuclease activity"/>
    <property type="evidence" value="ECO:0007669"/>
    <property type="project" value="UniProtKB-KW"/>
</dbReference>
<keyword evidence="4" id="KW-0378">Hydrolase</keyword>
<dbReference type="InterPro" id="IPR012337">
    <property type="entry name" value="RNaseH-like_sf"/>
</dbReference>
<dbReference type="InterPro" id="IPR034922">
    <property type="entry name" value="REX1-like_exo"/>
</dbReference>
<feature type="compositionally biased region" description="Basic and acidic residues" evidence="7">
    <location>
        <begin position="37"/>
        <end position="48"/>
    </location>
</feature>
<feature type="compositionally biased region" description="Basic and acidic residues" evidence="7">
    <location>
        <begin position="390"/>
        <end position="409"/>
    </location>
</feature>
<feature type="compositionally biased region" description="Low complexity" evidence="7">
    <location>
        <begin position="612"/>
        <end position="623"/>
    </location>
</feature>
<feature type="region of interest" description="Disordered" evidence="7">
    <location>
        <begin position="1040"/>
        <end position="1060"/>
    </location>
</feature>
<comment type="similarity">
    <text evidence="2">Belongs to the REXO1/REXO3 family.</text>
</comment>
<dbReference type="GO" id="GO:0046872">
    <property type="term" value="F:metal ion binding"/>
    <property type="evidence" value="ECO:0007669"/>
    <property type="project" value="InterPro"/>
</dbReference>
<keyword evidence="3" id="KW-0540">Nuclease</keyword>
<feature type="compositionally biased region" description="Low complexity" evidence="7">
    <location>
        <begin position="49"/>
        <end position="62"/>
    </location>
</feature>
<dbReference type="GO" id="GO:0003676">
    <property type="term" value="F:nucleic acid binding"/>
    <property type="evidence" value="ECO:0007669"/>
    <property type="project" value="InterPro"/>
</dbReference>
<accession>A0A8J1U8W4</accession>
<dbReference type="InterPro" id="IPR031736">
    <property type="entry name" value="REXO1-like_dom"/>
</dbReference>
<feature type="compositionally biased region" description="Basic and acidic residues" evidence="7">
    <location>
        <begin position="895"/>
        <end position="907"/>
    </location>
</feature>
<dbReference type="PANTHER" id="PTHR12801:SF115">
    <property type="entry name" value="FI18136P1-RELATED"/>
    <property type="match status" value="1"/>
</dbReference>
<feature type="compositionally biased region" description="Polar residues" evidence="7">
    <location>
        <begin position="1178"/>
        <end position="1188"/>
    </location>
</feature>
<feature type="region of interest" description="Disordered" evidence="7">
    <location>
        <begin position="1178"/>
        <end position="1201"/>
    </location>
</feature>
<keyword evidence="5" id="KW-0269">Exonuclease</keyword>
<evidence type="ECO:0000313" key="8">
    <source>
        <dbReference type="EMBL" id="CAH1773803.1"/>
    </source>
</evidence>
<gene>
    <name evidence="8" type="ORF">OFUS_LOCUS1344</name>
</gene>
<feature type="compositionally biased region" description="Basic and acidic residues" evidence="7">
    <location>
        <begin position="835"/>
        <end position="860"/>
    </location>
</feature>
<dbReference type="PROSITE" id="PS50103">
    <property type="entry name" value="ZF_C3H1"/>
    <property type="match status" value="1"/>
</dbReference>
<name>A0A8J1U8W4_OWEFU</name>
<comment type="subcellular location">
    <subcellularLocation>
        <location evidence="1">Nucleus</location>
    </subcellularLocation>
</comment>
<feature type="compositionally biased region" description="Basic and acidic residues" evidence="7">
    <location>
        <begin position="629"/>
        <end position="696"/>
    </location>
</feature>
<dbReference type="InterPro" id="IPR047021">
    <property type="entry name" value="REXO1/3/4-like"/>
</dbReference>
<dbReference type="Pfam" id="PF15870">
    <property type="entry name" value="EloA-BP1"/>
    <property type="match status" value="1"/>
</dbReference>
<dbReference type="FunFam" id="3.30.420.10:FF:000019">
    <property type="entry name" value="RNA exonuclease NEF-sp"/>
    <property type="match status" value="1"/>
</dbReference>
<feature type="compositionally biased region" description="Basic residues" evidence="7">
    <location>
        <begin position="496"/>
        <end position="576"/>
    </location>
</feature>
<keyword evidence="9" id="KW-1185">Reference proteome</keyword>